<name>A0A1X7KQT0_9BURK</name>
<dbReference type="GO" id="GO:0009253">
    <property type="term" value="P:peptidoglycan catabolic process"/>
    <property type="evidence" value="ECO:0007669"/>
    <property type="project" value="InterPro"/>
</dbReference>
<sequence>MTAYQDSVGVWTIGYGHTGPEVCKGLTITQEQALALLLQDIAKFSAAVNRLVTLDDAGSPDTDGLPDFTQDEFDALVDFAFNLGIGALAGSTLLKKLNAGDIEGAADEFLKWDHAGGKVLAGLTKRRQGERALFLLGAHFGK</sequence>
<gene>
    <name evidence="8" type="ORF">SAMN06265784_104163</name>
</gene>
<reference evidence="9" key="1">
    <citation type="submission" date="2017-04" db="EMBL/GenBank/DDBJ databases">
        <authorList>
            <person name="Varghese N."/>
            <person name="Submissions S."/>
        </authorList>
    </citation>
    <scope>NUCLEOTIDE SEQUENCE [LARGE SCALE GENOMIC DNA]</scope>
    <source>
        <strain evidence="9">LMG 29540</strain>
    </source>
</reference>
<dbReference type="STRING" id="1515439.SAMN06265784_104163"/>
<dbReference type="PANTHER" id="PTHR38107:SF3">
    <property type="entry name" value="LYSOZYME RRRD-RELATED"/>
    <property type="match status" value="1"/>
</dbReference>
<dbReference type="InterPro" id="IPR034690">
    <property type="entry name" value="Endolysin_T4_type"/>
</dbReference>
<keyword evidence="5" id="KW-1035">Host cytoplasm</keyword>
<dbReference type="Pfam" id="PF00959">
    <property type="entry name" value="Phage_lysozyme"/>
    <property type="match status" value="1"/>
</dbReference>
<dbReference type="InterPro" id="IPR051018">
    <property type="entry name" value="Bacteriophage_GH24"/>
</dbReference>
<dbReference type="GO" id="GO:0031640">
    <property type="term" value="P:killing of cells of another organism"/>
    <property type="evidence" value="ECO:0007669"/>
    <property type="project" value="UniProtKB-KW"/>
</dbReference>
<evidence type="ECO:0000256" key="3">
    <source>
        <dbReference type="ARBA" id="ARBA00022638"/>
    </source>
</evidence>
<dbReference type="SUPFAM" id="SSF53955">
    <property type="entry name" value="Lysozyme-like"/>
    <property type="match status" value="1"/>
</dbReference>
<comment type="catalytic activity">
    <reaction evidence="1 7">
        <text>Hydrolysis of (1-&gt;4)-beta-linkages between N-acetylmuramic acid and N-acetyl-D-glucosamine residues in a peptidoglycan and between N-acetyl-D-glucosamine residues in chitodextrins.</text>
        <dbReference type="EC" id="3.2.1.17"/>
    </reaction>
</comment>
<dbReference type="GO" id="GO:0016998">
    <property type="term" value="P:cell wall macromolecule catabolic process"/>
    <property type="evidence" value="ECO:0007669"/>
    <property type="project" value="InterPro"/>
</dbReference>
<evidence type="ECO:0000256" key="1">
    <source>
        <dbReference type="ARBA" id="ARBA00000632"/>
    </source>
</evidence>
<protein>
    <recommendedName>
        <fullName evidence="7">Lysozyme</fullName>
        <ecNumber evidence="7">3.2.1.17</ecNumber>
    </recommendedName>
</protein>
<keyword evidence="4 7" id="KW-0378">Hydrolase</keyword>
<dbReference type="EMBL" id="FXAT01000004">
    <property type="protein sequence ID" value="SMG43485.1"/>
    <property type="molecule type" value="Genomic_DNA"/>
</dbReference>
<dbReference type="Gene3D" id="1.10.530.40">
    <property type="match status" value="1"/>
</dbReference>
<dbReference type="InterPro" id="IPR023346">
    <property type="entry name" value="Lysozyme-like_dom_sf"/>
</dbReference>
<dbReference type="CDD" id="cd00737">
    <property type="entry name" value="lyz_endolysin_autolysin"/>
    <property type="match status" value="1"/>
</dbReference>
<dbReference type="AlphaFoldDB" id="A0A1X7KQT0"/>
<evidence type="ECO:0000313" key="8">
    <source>
        <dbReference type="EMBL" id="SMG43485.1"/>
    </source>
</evidence>
<comment type="similarity">
    <text evidence="7">Belongs to the glycosyl hydrolase 24 family.</text>
</comment>
<evidence type="ECO:0000256" key="4">
    <source>
        <dbReference type="ARBA" id="ARBA00022801"/>
    </source>
</evidence>
<keyword evidence="9" id="KW-1185">Reference proteome</keyword>
<accession>A0A1X7KQT0</accession>
<evidence type="ECO:0000256" key="6">
    <source>
        <dbReference type="ARBA" id="ARBA00023295"/>
    </source>
</evidence>
<dbReference type="GO" id="GO:0042742">
    <property type="term" value="P:defense response to bacterium"/>
    <property type="evidence" value="ECO:0007669"/>
    <property type="project" value="UniProtKB-KW"/>
</dbReference>
<dbReference type="HAMAP" id="MF_04110">
    <property type="entry name" value="ENDOLYSIN_T4"/>
    <property type="match status" value="1"/>
</dbReference>
<evidence type="ECO:0000256" key="5">
    <source>
        <dbReference type="ARBA" id="ARBA00023200"/>
    </source>
</evidence>
<evidence type="ECO:0000313" key="9">
    <source>
        <dbReference type="Proteomes" id="UP000193228"/>
    </source>
</evidence>
<dbReference type="RefSeq" id="WP_244196013.1">
    <property type="nucleotide sequence ID" value="NZ_FXAT01000004.1"/>
</dbReference>
<keyword evidence="2 7" id="KW-0929">Antimicrobial</keyword>
<dbReference type="InterPro" id="IPR023347">
    <property type="entry name" value="Lysozyme_dom_sf"/>
</dbReference>
<evidence type="ECO:0000256" key="7">
    <source>
        <dbReference type="RuleBase" id="RU003788"/>
    </source>
</evidence>
<dbReference type="PANTHER" id="PTHR38107">
    <property type="match status" value="1"/>
</dbReference>
<keyword evidence="3 7" id="KW-0081">Bacteriolytic enzyme</keyword>
<dbReference type="GO" id="GO:0003796">
    <property type="term" value="F:lysozyme activity"/>
    <property type="evidence" value="ECO:0007669"/>
    <property type="project" value="UniProtKB-EC"/>
</dbReference>
<proteinExistence type="inferred from homology"/>
<evidence type="ECO:0000256" key="2">
    <source>
        <dbReference type="ARBA" id="ARBA00022529"/>
    </source>
</evidence>
<dbReference type="InterPro" id="IPR033907">
    <property type="entry name" value="Endolysin_autolysin"/>
</dbReference>
<dbReference type="Proteomes" id="UP000193228">
    <property type="component" value="Unassembled WGS sequence"/>
</dbReference>
<dbReference type="InterPro" id="IPR002196">
    <property type="entry name" value="Glyco_hydro_24"/>
</dbReference>
<keyword evidence="6 7" id="KW-0326">Glycosidase</keyword>
<organism evidence="8 9">
    <name type="scientific">Paraburkholderia susongensis</name>
    <dbReference type="NCBI Taxonomy" id="1515439"/>
    <lineage>
        <taxon>Bacteria</taxon>
        <taxon>Pseudomonadati</taxon>
        <taxon>Pseudomonadota</taxon>
        <taxon>Betaproteobacteria</taxon>
        <taxon>Burkholderiales</taxon>
        <taxon>Burkholderiaceae</taxon>
        <taxon>Paraburkholderia</taxon>
    </lineage>
</organism>
<dbReference type="EC" id="3.2.1.17" evidence="7"/>